<dbReference type="InterPro" id="IPR008258">
    <property type="entry name" value="Transglycosylase_SLT_dom_1"/>
</dbReference>
<dbReference type="EMBL" id="WTYU01000002">
    <property type="protein sequence ID" value="MXP15770.1"/>
    <property type="molecule type" value="Genomic_DNA"/>
</dbReference>
<dbReference type="CDD" id="cd00254">
    <property type="entry name" value="LT-like"/>
    <property type="match status" value="1"/>
</dbReference>
<gene>
    <name evidence="4" type="ORF">GRI44_13520</name>
</gene>
<proteinExistence type="inferred from homology"/>
<keyword evidence="5" id="KW-1185">Reference proteome</keyword>
<comment type="similarity">
    <text evidence="1">Belongs to the transglycosylase Slt family.</text>
</comment>
<organism evidence="4 5">
    <name type="scientific">Allopontixanthobacter confluentis</name>
    <dbReference type="NCBI Taxonomy" id="1849021"/>
    <lineage>
        <taxon>Bacteria</taxon>
        <taxon>Pseudomonadati</taxon>
        <taxon>Pseudomonadota</taxon>
        <taxon>Alphaproteobacteria</taxon>
        <taxon>Sphingomonadales</taxon>
        <taxon>Erythrobacteraceae</taxon>
        <taxon>Allopontixanthobacter</taxon>
    </lineage>
</organism>
<dbReference type="SUPFAM" id="SSF53955">
    <property type="entry name" value="Lysozyme-like"/>
    <property type="match status" value="1"/>
</dbReference>
<sequence length="211" mass="23249">MFYVCSISIRRNGAMNEMTALKCLMRLTIAIAGLIATSFHPVNAQEFSLFEHAIMQPKAEEVSVRQHLPAVYKTNRADVSYREGLYMAAIAEAERQYGLPTNLLRALIWAESRFNPMAISPAGAAGLAQLMPGTARELGVRNRHDPIASIDGGARYLRDMLKRFEAVHLALAAYNAGPGAVSRSQGIPKNGETPQYVRTVLARWRAIGTYN</sequence>
<evidence type="ECO:0000313" key="5">
    <source>
        <dbReference type="Proteomes" id="UP000473531"/>
    </source>
</evidence>
<evidence type="ECO:0000313" key="4">
    <source>
        <dbReference type="EMBL" id="MXP15770.1"/>
    </source>
</evidence>
<dbReference type="InterPro" id="IPR023346">
    <property type="entry name" value="Lysozyme-like_dom_sf"/>
</dbReference>
<dbReference type="Gene3D" id="1.10.530.10">
    <property type="match status" value="1"/>
</dbReference>
<dbReference type="Pfam" id="PF01464">
    <property type="entry name" value="SLT"/>
    <property type="match status" value="1"/>
</dbReference>
<evidence type="ECO:0000256" key="2">
    <source>
        <dbReference type="ARBA" id="ARBA00009387"/>
    </source>
</evidence>
<dbReference type="AlphaFoldDB" id="A0A6L7GJT5"/>
<comment type="caution">
    <text evidence="4">The sequence shown here is derived from an EMBL/GenBank/DDBJ whole genome shotgun (WGS) entry which is preliminary data.</text>
</comment>
<name>A0A6L7GJT5_9SPHN</name>
<dbReference type="PANTHER" id="PTHR37423">
    <property type="entry name" value="SOLUBLE LYTIC MUREIN TRANSGLYCOSYLASE-RELATED"/>
    <property type="match status" value="1"/>
</dbReference>
<reference evidence="4 5" key="1">
    <citation type="submission" date="2019-12" db="EMBL/GenBank/DDBJ databases">
        <title>Genomic-based taxomic classification of the family Erythrobacteraceae.</title>
        <authorList>
            <person name="Xu L."/>
        </authorList>
    </citation>
    <scope>NUCLEOTIDE SEQUENCE [LARGE SCALE GENOMIC DNA]</scope>
    <source>
        <strain evidence="4 5">KCTC 52259</strain>
    </source>
</reference>
<comment type="similarity">
    <text evidence="2">Belongs to the virb1 family.</text>
</comment>
<evidence type="ECO:0000256" key="1">
    <source>
        <dbReference type="ARBA" id="ARBA00007734"/>
    </source>
</evidence>
<dbReference type="PANTHER" id="PTHR37423:SF2">
    <property type="entry name" value="MEMBRANE-BOUND LYTIC MUREIN TRANSGLYCOSYLASE C"/>
    <property type="match status" value="1"/>
</dbReference>
<evidence type="ECO:0000259" key="3">
    <source>
        <dbReference type="Pfam" id="PF01464"/>
    </source>
</evidence>
<protein>
    <submittedName>
        <fullName evidence="4">Transglycosylase SLT domain-containing protein</fullName>
    </submittedName>
</protein>
<dbReference type="OrthoDB" id="9815002at2"/>
<feature type="domain" description="Transglycosylase SLT" evidence="3">
    <location>
        <begin position="90"/>
        <end position="192"/>
    </location>
</feature>
<dbReference type="Proteomes" id="UP000473531">
    <property type="component" value="Unassembled WGS sequence"/>
</dbReference>
<accession>A0A6L7GJT5</accession>